<dbReference type="PATRIC" id="fig|1227499.3.peg.1982"/>
<evidence type="ECO:0000259" key="2">
    <source>
        <dbReference type="SMART" id="SM00849"/>
    </source>
</evidence>
<feature type="compositionally biased region" description="Basic and acidic residues" evidence="1">
    <location>
        <begin position="10"/>
        <end position="25"/>
    </location>
</feature>
<dbReference type="InterPro" id="IPR050855">
    <property type="entry name" value="NDM-1-like"/>
</dbReference>
<dbReference type="InterPro" id="IPR036866">
    <property type="entry name" value="RibonucZ/Hydroxyglut_hydro"/>
</dbReference>
<dbReference type="Pfam" id="PF00753">
    <property type="entry name" value="Lactamase_B"/>
    <property type="match status" value="1"/>
</dbReference>
<dbReference type="CDD" id="cd07726">
    <property type="entry name" value="ST1585-like_MBL-fold"/>
    <property type="match status" value="1"/>
</dbReference>
<comment type="caution">
    <text evidence="3">The sequence shown here is derived from an EMBL/GenBank/DDBJ whole genome shotgun (WGS) entry which is preliminary data.</text>
</comment>
<dbReference type="SMART" id="SM00849">
    <property type="entry name" value="Lactamase_B"/>
    <property type="match status" value="1"/>
</dbReference>
<dbReference type="STRING" id="1227499.C493_09790"/>
<sequence length="338" mass="36607">MCDGESAGDGTDRRSDRDDSFYLGRRRDTGMGPDIGDVFEVTAGDCTDCYCLDTGMYDTEAYGAAYILDDERPAVVETGIGTNHDRILEALDELGIGRDELEVIAVTHIHLDHAGGAGYLAEACPNADVYVSAAGAGLLADPSRLVAGTKDAVGDQWQYYVEPTPIDDDRIVELEDGDVVDLGEHELRVHEAPGHAFHQVVFEDPANDAVFVGDAAGIWVPETEEVRETSPPSDFDLEQCLADVELLKEIDPDVLLYTHFGPRAVGDAAAAALDAYADVLEKWVDAVESKRDELEDDAAVIDHFAETDEMVDVWGAEKASAEAVLNTRGVLGFLERRD</sequence>
<dbReference type="AlphaFoldDB" id="L9X5C4"/>
<accession>L9X5C4</accession>
<dbReference type="eggNOG" id="arCOG00505">
    <property type="taxonomic scope" value="Archaea"/>
</dbReference>
<dbReference type="PANTHER" id="PTHR42951">
    <property type="entry name" value="METALLO-BETA-LACTAMASE DOMAIN-CONTAINING"/>
    <property type="match status" value="1"/>
</dbReference>
<feature type="domain" description="Metallo-beta-lactamase" evidence="2">
    <location>
        <begin position="62"/>
        <end position="259"/>
    </location>
</feature>
<dbReference type="InterPro" id="IPR001279">
    <property type="entry name" value="Metallo-B-lactamas"/>
</dbReference>
<gene>
    <name evidence="3" type="ORF">C493_09790</name>
</gene>
<dbReference type="SUPFAM" id="SSF56281">
    <property type="entry name" value="Metallo-hydrolase/oxidoreductase"/>
    <property type="match status" value="1"/>
</dbReference>
<proteinExistence type="predicted"/>
<protein>
    <submittedName>
        <fullName evidence="3">Beta-lactamase</fullName>
    </submittedName>
</protein>
<evidence type="ECO:0000313" key="4">
    <source>
        <dbReference type="Proteomes" id="UP000011602"/>
    </source>
</evidence>
<organism evidence="3 4">
    <name type="scientific">Natronolimnohabitans innermongolicus JCM 12255</name>
    <dbReference type="NCBI Taxonomy" id="1227499"/>
    <lineage>
        <taxon>Archaea</taxon>
        <taxon>Methanobacteriati</taxon>
        <taxon>Methanobacteriota</taxon>
        <taxon>Stenosarchaea group</taxon>
        <taxon>Halobacteria</taxon>
        <taxon>Halobacteriales</taxon>
        <taxon>Natrialbaceae</taxon>
        <taxon>Natronolimnohabitans</taxon>
    </lineage>
</organism>
<evidence type="ECO:0000256" key="1">
    <source>
        <dbReference type="SAM" id="MobiDB-lite"/>
    </source>
</evidence>
<keyword evidence="4" id="KW-1185">Reference proteome</keyword>
<dbReference type="Gene3D" id="3.60.15.10">
    <property type="entry name" value="Ribonuclease Z/Hydroxyacylglutathione hydrolase-like"/>
    <property type="match status" value="1"/>
</dbReference>
<name>L9X5C4_9EURY</name>
<dbReference type="Proteomes" id="UP000011602">
    <property type="component" value="Unassembled WGS sequence"/>
</dbReference>
<dbReference type="EMBL" id="AOHZ01000044">
    <property type="protein sequence ID" value="ELY56656.1"/>
    <property type="molecule type" value="Genomic_DNA"/>
</dbReference>
<evidence type="ECO:0000313" key="3">
    <source>
        <dbReference type="EMBL" id="ELY56656.1"/>
    </source>
</evidence>
<dbReference type="PANTHER" id="PTHR42951:SF4">
    <property type="entry name" value="ACYL-COENZYME A THIOESTERASE MBLAC2"/>
    <property type="match status" value="1"/>
</dbReference>
<feature type="region of interest" description="Disordered" evidence="1">
    <location>
        <begin position="1"/>
        <end position="25"/>
    </location>
</feature>
<dbReference type="InterPro" id="IPR037482">
    <property type="entry name" value="ST1585_MBL-fold"/>
</dbReference>
<reference evidence="3 4" key="1">
    <citation type="journal article" date="2014" name="PLoS Genet.">
        <title>Phylogenetically driven sequencing of extremely halophilic archaea reveals strategies for static and dynamic osmo-response.</title>
        <authorList>
            <person name="Becker E.A."/>
            <person name="Seitzer P.M."/>
            <person name="Tritt A."/>
            <person name="Larsen D."/>
            <person name="Krusor M."/>
            <person name="Yao A.I."/>
            <person name="Wu D."/>
            <person name="Madern D."/>
            <person name="Eisen J.A."/>
            <person name="Darling A.E."/>
            <person name="Facciotti M.T."/>
        </authorList>
    </citation>
    <scope>NUCLEOTIDE SEQUENCE [LARGE SCALE GENOMIC DNA]</scope>
    <source>
        <strain evidence="3 4">JCM 12255</strain>
    </source>
</reference>